<keyword evidence="1" id="KW-0812">Transmembrane</keyword>
<gene>
    <name evidence="2" type="ORF">F5878DRAFT_618399</name>
</gene>
<keyword evidence="3" id="KW-1185">Reference proteome</keyword>
<evidence type="ECO:0000313" key="3">
    <source>
        <dbReference type="Proteomes" id="UP001163846"/>
    </source>
</evidence>
<proteinExistence type="predicted"/>
<keyword evidence="1" id="KW-1133">Transmembrane helix</keyword>
<comment type="caution">
    <text evidence="2">The sequence shown here is derived from an EMBL/GenBank/DDBJ whole genome shotgun (WGS) entry which is preliminary data.</text>
</comment>
<dbReference type="EMBL" id="MU806161">
    <property type="protein sequence ID" value="KAJ3838847.1"/>
    <property type="molecule type" value="Genomic_DNA"/>
</dbReference>
<accession>A0AA38UHU7</accession>
<dbReference type="Proteomes" id="UP001163846">
    <property type="component" value="Unassembled WGS sequence"/>
</dbReference>
<name>A0AA38UHU7_9AGAR</name>
<reference evidence="2" key="1">
    <citation type="submission" date="2022-08" db="EMBL/GenBank/DDBJ databases">
        <authorList>
            <consortium name="DOE Joint Genome Institute"/>
            <person name="Min B."/>
            <person name="Riley R."/>
            <person name="Sierra-Patev S."/>
            <person name="Naranjo-Ortiz M."/>
            <person name="Looney B."/>
            <person name="Konkel Z."/>
            <person name="Slot J.C."/>
            <person name="Sakamoto Y."/>
            <person name="Steenwyk J.L."/>
            <person name="Rokas A."/>
            <person name="Carro J."/>
            <person name="Camarero S."/>
            <person name="Ferreira P."/>
            <person name="Molpeceres G."/>
            <person name="Ruiz-Duenas F.J."/>
            <person name="Serrano A."/>
            <person name="Henrissat B."/>
            <person name="Drula E."/>
            <person name="Hughes K.W."/>
            <person name="Mata J.L."/>
            <person name="Ishikawa N.K."/>
            <person name="Vargas-Isla R."/>
            <person name="Ushijima S."/>
            <person name="Smith C.A."/>
            <person name="Ahrendt S."/>
            <person name="Andreopoulos W."/>
            <person name="He G."/>
            <person name="Labutti K."/>
            <person name="Lipzen A."/>
            <person name="Ng V."/>
            <person name="Sandor L."/>
            <person name="Barry K."/>
            <person name="Martinez A.T."/>
            <person name="Xiao Y."/>
            <person name="Gibbons J.G."/>
            <person name="Terashima K."/>
            <person name="Hibbett D.S."/>
            <person name="Grigoriev I.V."/>
        </authorList>
    </citation>
    <scope>NUCLEOTIDE SEQUENCE</scope>
    <source>
        <strain evidence="2">TFB9207</strain>
    </source>
</reference>
<sequence>MEHIVKLVFVGGAQLAELLVNGVTIGEWSVSPLINIFNSLFLPVMNGFHVFLGWVL</sequence>
<feature type="non-terminal residue" evidence="2">
    <location>
        <position position="56"/>
    </location>
</feature>
<evidence type="ECO:0000313" key="2">
    <source>
        <dbReference type="EMBL" id="KAJ3838847.1"/>
    </source>
</evidence>
<keyword evidence="1" id="KW-0472">Membrane</keyword>
<dbReference type="AlphaFoldDB" id="A0AA38UHU7"/>
<feature type="transmembrane region" description="Helical" evidence="1">
    <location>
        <begin position="36"/>
        <end position="55"/>
    </location>
</feature>
<organism evidence="2 3">
    <name type="scientific">Lentinula raphanica</name>
    <dbReference type="NCBI Taxonomy" id="153919"/>
    <lineage>
        <taxon>Eukaryota</taxon>
        <taxon>Fungi</taxon>
        <taxon>Dikarya</taxon>
        <taxon>Basidiomycota</taxon>
        <taxon>Agaricomycotina</taxon>
        <taxon>Agaricomycetes</taxon>
        <taxon>Agaricomycetidae</taxon>
        <taxon>Agaricales</taxon>
        <taxon>Marasmiineae</taxon>
        <taxon>Omphalotaceae</taxon>
        <taxon>Lentinula</taxon>
    </lineage>
</organism>
<protein>
    <submittedName>
        <fullName evidence="2">Uncharacterized protein</fullName>
    </submittedName>
</protein>
<evidence type="ECO:0000256" key="1">
    <source>
        <dbReference type="SAM" id="Phobius"/>
    </source>
</evidence>